<reference evidence="1 2" key="1">
    <citation type="submission" date="2023-09" db="EMBL/GenBank/DDBJ databases">
        <title>Multi-omics analysis of a traditional fermented food reveals byproduct-associated fungal strains for waste-to-food upcycling.</title>
        <authorList>
            <consortium name="Lawrence Berkeley National Laboratory"/>
            <person name="Rekdal V.M."/>
            <person name="Villalobos-Escobedo J.M."/>
            <person name="Rodriguez-Valeron N."/>
            <person name="Garcia M.O."/>
            <person name="Vasquez D.P."/>
            <person name="Damayanti I."/>
            <person name="Sorensen P.M."/>
            <person name="Baidoo E.E."/>
            <person name="De Carvalho A.C."/>
            <person name="Riley R."/>
            <person name="Lipzen A."/>
            <person name="He G."/>
            <person name="Yan M."/>
            <person name="Haridas S."/>
            <person name="Daum C."/>
            <person name="Yoshinaga Y."/>
            <person name="Ng V."/>
            <person name="Grigoriev I.V."/>
            <person name="Munk R."/>
            <person name="Nuraida L."/>
            <person name="Wijaya C.H."/>
            <person name="Morales P.-C."/>
            <person name="Keasling J.D."/>
        </authorList>
    </citation>
    <scope>NUCLEOTIDE SEQUENCE [LARGE SCALE GENOMIC DNA]</scope>
    <source>
        <strain evidence="1 2">FGSC 2613</strain>
    </source>
</reference>
<accession>A0ABR3DP63</accession>
<dbReference type="EMBL" id="JAVLET010000001">
    <property type="protein sequence ID" value="KAL0474458.1"/>
    <property type="molecule type" value="Genomic_DNA"/>
</dbReference>
<proteinExistence type="predicted"/>
<gene>
    <name evidence="1" type="ORF">QR685DRAFT_10463</name>
</gene>
<evidence type="ECO:0000313" key="1">
    <source>
        <dbReference type="EMBL" id="KAL0474458.1"/>
    </source>
</evidence>
<keyword evidence="2" id="KW-1185">Reference proteome</keyword>
<name>A0ABR3DP63_NEUIN</name>
<organism evidence="1 2">
    <name type="scientific">Neurospora intermedia</name>
    <dbReference type="NCBI Taxonomy" id="5142"/>
    <lineage>
        <taxon>Eukaryota</taxon>
        <taxon>Fungi</taxon>
        <taxon>Dikarya</taxon>
        <taxon>Ascomycota</taxon>
        <taxon>Pezizomycotina</taxon>
        <taxon>Sordariomycetes</taxon>
        <taxon>Sordariomycetidae</taxon>
        <taxon>Sordariales</taxon>
        <taxon>Sordariaceae</taxon>
        <taxon>Neurospora</taxon>
    </lineage>
</organism>
<evidence type="ECO:0000313" key="2">
    <source>
        <dbReference type="Proteomes" id="UP001451303"/>
    </source>
</evidence>
<protein>
    <submittedName>
        <fullName evidence="1">Uncharacterized protein</fullName>
    </submittedName>
</protein>
<sequence>MQVAPEVRLCALCRSLPLLARFVPDSPLIPGLCQITFSSSVPSLTAPDIFTHTGDDNPHSFSSGSCFWEVRCALSQEGIKTWSLHNQAAIPALDIQIAATKLLVDPPPPSPASNINGLITLLSVPPLGIYRPSALYCPLRATRCPPQSVPASTTEAPTTWLPCAFLPNIIALSNSIFIQSKTAIYHLSYQFLPHHQHELLMLNGSAIHQKHQL</sequence>
<comment type="caution">
    <text evidence="1">The sequence shown here is derived from an EMBL/GenBank/DDBJ whole genome shotgun (WGS) entry which is preliminary data.</text>
</comment>
<dbReference type="Proteomes" id="UP001451303">
    <property type="component" value="Unassembled WGS sequence"/>
</dbReference>